<feature type="domain" description="Cadherin" evidence="3">
    <location>
        <begin position="468"/>
        <end position="569"/>
    </location>
</feature>
<feature type="domain" description="Cadherin" evidence="3">
    <location>
        <begin position="344"/>
        <end position="454"/>
    </location>
</feature>
<dbReference type="NCBIfam" id="TIGR01965">
    <property type="entry name" value="VCBS_repeat"/>
    <property type="match status" value="1"/>
</dbReference>
<feature type="chain" id="PRO_5046483900" description="Cadherin domain-containing protein" evidence="2">
    <location>
        <begin position="32"/>
        <end position="1052"/>
    </location>
</feature>
<dbReference type="SUPFAM" id="SSF69322">
    <property type="entry name" value="Tricorn protease domain 2"/>
    <property type="match status" value="1"/>
</dbReference>
<feature type="compositionally biased region" description="Low complexity" evidence="1">
    <location>
        <begin position="108"/>
        <end position="151"/>
    </location>
</feature>
<feature type="compositionally biased region" description="Low complexity" evidence="1">
    <location>
        <begin position="84"/>
        <end position="94"/>
    </location>
</feature>
<evidence type="ECO:0000256" key="1">
    <source>
        <dbReference type="SAM" id="MobiDB-lite"/>
    </source>
</evidence>
<feature type="compositionally biased region" description="Low complexity" evidence="1">
    <location>
        <begin position="193"/>
        <end position="208"/>
    </location>
</feature>
<sequence length="1052" mass="107131">MRTSYSHRTRMIAAAAGVSIFLFGGNGTARAESDDAASGTTSTSAAATEPGTAEPGTTEPSSGGPAADTGDSGPGDSGPGDSGTGDQDSDTSGPDGSGAGDSDDAADPEGSTDSGDASDDAAATEPAADDIAPGPDSNTTDSNTTDSNTDTDTTDTEPTDSSPADSVEGTGSPGTEDASVYPQPEPMVEPDTAPTAAVDDGVGDAPAASSTGDPTAPDDHDSDTGGISDPSTADPAPSDSDRAPTPATPAQPVSTEALSTGALSTAAFSVPAQQSVPDPTSAPAASLSDSPLSSALGLLTLFGLPLLSGGNSPASGNPIAWALAWIVRRHQEHWHNQAPVATPTVTTSDPDTGVVTGDLNATDHENDPITYQVTTGPTKGGVTVNSDGTFTYTPDQDLLDNGGTDTFTVTVSDETGRHHHHFAIPFWLGQTGHTTTTTVTVVVDAVITNEAPTLTVHPPTSLDPITGIATGTITATDPDDDPLTYTVNGNSGTAGTFTTDKGSFTLNGDGTYTFTPTATARWNASFAGDDPATRTETLSITVDDGNGGTATQTVTIGIAAISAPGAPVGQAATSSDGRTYFTTHDSTTGTTYVTYIDPVTRAATTRSVTGTPLGGVQVGPNGTAYQTTTNGSNRTYITSFGGPAGDGMEYFFEATHTPVGNLRFDAAGNAYQVMSLGNNTSVYVIGADGLGKTHSILNEKATGPVVIGPGGQVYLTTERVVSGTMKTRISLLNPAAGVTTSVNAAGVPVGTVYIGPDGAVYQVSHNASTDETTLYRYSATLTSPADLDIDGTPYSGAYFDDDGTAYLLTRLADGNTQIARFNYDWGYVGYFDVDGTPVGDVAFLPGTNRGYFVTRTDGATPGTTVTHIHVFNFDAFPPSGTVDIPGEPVGGPVVTADGNVYQVITGTNTIVRQLNGSTVYQVDGTATSQVIGDGTYLWVTTTEGDQSTGKTHIRRINIALGPQGSYTVDGIPVGAPVTGADGTHYQTVVRYDADTDTYRTTVIVYNGDLYIYQSTIDGRPTGEVHIAPDGTVLQIVEVGGVTRQIVISGVRL</sequence>
<dbReference type="InterPro" id="IPR002126">
    <property type="entry name" value="Cadherin-like_dom"/>
</dbReference>
<dbReference type="RefSeq" id="WP_260840289.1">
    <property type="nucleotide sequence ID" value="NZ_CP045809.1"/>
</dbReference>
<feature type="signal peptide" evidence="2">
    <location>
        <begin position="1"/>
        <end position="31"/>
    </location>
</feature>
<gene>
    <name evidence="4" type="ORF">GII31_03455</name>
</gene>
<organism evidence="4 5">
    <name type="scientific">Gordonia pseudamarae</name>
    <dbReference type="NCBI Taxonomy" id="2831662"/>
    <lineage>
        <taxon>Bacteria</taxon>
        <taxon>Bacillati</taxon>
        <taxon>Actinomycetota</taxon>
        <taxon>Actinomycetes</taxon>
        <taxon>Mycobacteriales</taxon>
        <taxon>Gordoniaceae</taxon>
        <taxon>Gordonia</taxon>
    </lineage>
</organism>
<dbReference type="Gene3D" id="2.60.40.3440">
    <property type="match status" value="1"/>
</dbReference>
<proteinExistence type="predicted"/>
<dbReference type="Gene3D" id="2.60.40.60">
    <property type="entry name" value="Cadherins"/>
    <property type="match status" value="1"/>
</dbReference>
<dbReference type="Proteomes" id="UP001059836">
    <property type="component" value="Chromosome"/>
</dbReference>
<dbReference type="InterPro" id="IPR010221">
    <property type="entry name" value="VCBS_dom"/>
</dbReference>
<feature type="compositionally biased region" description="Low complexity" evidence="1">
    <location>
        <begin position="36"/>
        <end position="71"/>
    </location>
</feature>
<dbReference type="EMBL" id="CP045809">
    <property type="protein sequence ID" value="QHN34099.1"/>
    <property type="molecule type" value="Genomic_DNA"/>
</dbReference>
<keyword evidence="5" id="KW-1185">Reference proteome</keyword>
<reference evidence="4" key="1">
    <citation type="journal article" date="2021" name="Nat. Microbiol.">
        <title>Cocultivation of an ultrasmall environmental parasitic bacterium with lytic ability against bacteria associated with wastewater foams.</title>
        <authorList>
            <person name="Batinovic S."/>
            <person name="Rose J.J.A."/>
            <person name="Ratcliffe J."/>
            <person name="Seviour R.J."/>
            <person name="Petrovski S."/>
        </authorList>
    </citation>
    <scope>NUCLEOTIDE SEQUENCE</scope>
    <source>
        <strain evidence="4">CON9</strain>
    </source>
</reference>
<feature type="region of interest" description="Disordered" evidence="1">
    <location>
        <begin position="26"/>
        <end position="259"/>
    </location>
</feature>
<name>A0ABX6IE68_9ACTN</name>
<evidence type="ECO:0000259" key="3">
    <source>
        <dbReference type="PROSITE" id="PS50268"/>
    </source>
</evidence>
<accession>A0ABX6IE68</accession>
<evidence type="ECO:0000313" key="4">
    <source>
        <dbReference type="EMBL" id="QHN34099.1"/>
    </source>
</evidence>
<evidence type="ECO:0000313" key="5">
    <source>
        <dbReference type="Proteomes" id="UP001059836"/>
    </source>
</evidence>
<keyword evidence="2" id="KW-0732">Signal</keyword>
<feature type="compositionally biased region" description="Gly residues" evidence="1">
    <location>
        <begin position="72"/>
        <end position="83"/>
    </location>
</feature>
<protein>
    <recommendedName>
        <fullName evidence="3">Cadherin domain-containing protein</fullName>
    </recommendedName>
</protein>
<evidence type="ECO:0000256" key="2">
    <source>
        <dbReference type="SAM" id="SignalP"/>
    </source>
</evidence>
<dbReference type="PROSITE" id="PS50268">
    <property type="entry name" value="CADHERIN_2"/>
    <property type="match status" value="2"/>
</dbReference>
<dbReference type="Pfam" id="PF17963">
    <property type="entry name" value="Big_9"/>
    <property type="match status" value="2"/>
</dbReference>